<evidence type="ECO:0000313" key="2">
    <source>
        <dbReference type="Proteomes" id="UP001515480"/>
    </source>
</evidence>
<gene>
    <name evidence="1" type="ORF">AB1Y20_017333</name>
</gene>
<sequence length="233" mass="25395">MGRRELRLTRRHAVAAAAAIVQQGASSQYRWRVGAVDAVPLTLQQSTSMILERCSSDFLSSVLSTGRVLYRGEGIPRPALVSAPPDLLADAYGSDDALRFFESLERCLVSSGSLARPSTAHIAVARLEAAAVWGAPATIWPLGRLSYVWPTRRLDVWPTQSRSEAEAQCSSDYSVDRGLATALLKGHEILFATDERSSYVALPLAVCSPQTILRELRKQYRGHGARAAPHLEP</sequence>
<protein>
    <submittedName>
        <fullName evidence="1">Uncharacterized protein</fullName>
    </submittedName>
</protein>
<reference evidence="1 2" key="1">
    <citation type="journal article" date="2024" name="Science">
        <title>Giant polyketide synthase enzymes in the biosynthesis of giant marine polyether toxins.</title>
        <authorList>
            <person name="Fallon T.R."/>
            <person name="Shende V.V."/>
            <person name="Wierzbicki I.H."/>
            <person name="Pendleton A.L."/>
            <person name="Watervoot N.F."/>
            <person name="Auber R.P."/>
            <person name="Gonzalez D.J."/>
            <person name="Wisecaver J.H."/>
            <person name="Moore B.S."/>
        </authorList>
    </citation>
    <scope>NUCLEOTIDE SEQUENCE [LARGE SCALE GENOMIC DNA]</scope>
    <source>
        <strain evidence="1 2">12B1</strain>
    </source>
</reference>
<dbReference type="Proteomes" id="UP001515480">
    <property type="component" value="Unassembled WGS sequence"/>
</dbReference>
<comment type="caution">
    <text evidence="1">The sequence shown here is derived from an EMBL/GenBank/DDBJ whole genome shotgun (WGS) entry which is preliminary data.</text>
</comment>
<proteinExistence type="predicted"/>
<keyword evidence="2" id="KW-1185">Reference proteome</keyword>
<accession>A0AB34JLT6</accession>
<organism evidence="1 2">
    <name type="scientific">Prymnesium parvum</name>
    <name type="common">Toxic golden alga</name>
    <dbReference type="NCBI Taxonomy" id="97485"/>
    <lineage>
        <taxon>Eukaryota</taxon>
        <taxon>Haptista</taxon>
        <taxon>Haptophyta</taxon>
        <taxon>Prymnesiophyceae</taxon>
        <taxon>Prymnesiales</taxon>
        <taxon>Prymnesiaceae</taxon>
        <taxon>Prymnesium</taxon>
    </lineage>
</organism>
<dbReference type="AlphaFoldDB" id="A0AB34JLT6"/>
<name>A0AB34JLT6_PRYPA</name>
<evidence type="ECO:0000313" key="1">
    <source>
        <dbReference type="EMBL" id="KAL1522341.1"/>
    </source>
</evidence>
<dbReference type="EMBL" id="JBGBPQ010000006">
    <property type="protein sequence ID" value="KAL1522341.1"/>
    <property type="molecule type" value="Genomic_DNA"/>
</dbReference>